<keyword evidence="2" id="KW-1185">Reference proteome</keyword>
<organism evidence="1 2">
    <name type="scientific">Larinioides sclopetarius</name>
    <dbReference type="NCBI Taxonomy" id="280406"/>
    <lineage>
        <taxon>Eukaryota</taxon>
        <taxon>Metazoa</taxon>
        <taxon>Ecdysozoa</taxon>
        <taxon>Arthropoda</taxon>
        <taxon>Chelicerata</taxon>
        <taxon>Arachnida</taxon>
        <taxon>Araneae</taxon>
        <taxon>Araneomorphae</taxon>
        <taxon>Entelegynae</taxon>
        <taxon>Araneoidea</taxon>
        <taxon>Araneidae</taxon>
        <taxon>Larinioides</taxon>
    </lineage>
</organism>
<accession>A0AAV1ZIT7</accession>
<dbReference type="AlphaFoldDB" id="A0AAV1ZIT7"/>
<dbReference type="EMBL" id="CAXIEN010000053">
    <property type="protein sequence ID" value="CAL1271312.1"/>
    <property type="molecule type" value="Genomic_DNA"/>
</dbReference>
<protein>
    <submittedName>
        <fullName evidence="1">Uncharacterized protein</fullName>
    </submittedName>
</protein>
<evidence type="ECO:0000313" key="1">
    <source>
        <dbReference type="EMBL" id="CAL1271312.1"/>
    </source>
</evidence>
<name>A0AAV1ZIT7_9ARAC</name>
<gene>
    <name evidence="1" type="ORF">LARSCL_LOCUS5756</name>
</gene>
<reference evidence="1 2" key="1">
    <citation type="submission" date="2024-04" db="EMBL/GenBank/DDBJ databases">
        <authorList>
            <person name="Rising A."/>
            <person name="Reimegard J."/>
            <person name="Sonavane S."/>
            <person name="Akerstrom W."/>
            <person name="Nylinder S."/>
            <person name="Hedman E."/>
            <person name="Kallberg Y."/>
        </authorList>
    </citation>
    <scope>NUCLEOTIDE SEQUENCE [LARGE SCALE GENOMIC DNA]</scope>
</reference>
<evidence type="ECO:0000313" key="2">
    <source>
        <dbReference type="Proteomes" id="UP001497382"/>
    </source>
</evidence>
<dbReference type="Proteomes" id="UP001497382">
    <property type="component" value="Unassembled WGS sequence"/>
</dbReference>
<comment type="caution">
    <text evidence="1">The sequence shown here is derived from an EMBL/GenBank/DDBJ whole genome shotgun (WGS) entry which is preliminary data.</text>
</comment>
<proteinExistence type="predicted"/>
<sequence length="49" mass="5405">MLSKCYVTLVTLSNRLPQCLLSRSVQYNSEELKASTATAGKNQRGNSSR</sequence>